<organism evidence="2 3">
    <name type="scientific">Thamnophis sirtalis</name>
    <dbReference type="NCBI Taxonomy" id="35019"/>
    <lineage>
        <taxon>Eukaryota</taxon>
        <taxon>Metazoa</taxon>
        <taxon>Chordata</taxon>
        <taxon>Craniata</taxon>
        <taxon>Vertebrata</taxon>
        <taxon>Euteleostomi</taxon>
        <taxon>Lepidosauria</taxon>
        <taxon>Squamata</taxon>
        <taxon>Bifurcata</taxon>
        <taxon>Unidentata</taxon>
        <taxon>Episquamata</taxon>
        <taxon>Toxicofera</taxon>
        <taxon>Serpentes</taxon>
        <taxon>Colubroidea</taxon>
        <taxon>Colubridae</taxon>
        <taxon>Natricinae</taxon>
        <taxon>Thamnophis</taxon>
    </lineage>
</organism>
<name>A0A6I9YGH5_9SAUR</name>
<dbReference type="SMART" id="SM00409">
    <property type="entry name" value="IG"/>
    <property type="match status" value="3"/>
</dbReference>
<feature type="domain" description="Ig-like" evidence="1">
    <location>
        <begin position="207"/>
        <end position="295"/>
    </location>
</feature>
<evidence type="ECO:0000313" key="3">
    <source>
        <dbReference type="RefSeq" id="XP_013923010.1"/>
    </source>
</evidence>
<dbReference type="GO" id="GO:0050808">
    <property type="term" value="P:synapse organization"/>
    <property type="evidence" value="ECO:0007669"/>
    <property type="project" value="TreeGrafter"/>
</dbReference>
<dbReference type="InterPro" id="IPR013783">
    <property type="entry name" value="Ig-like_fold"/>
</dbReference>
<dbReference type="Pfam" id="PF13927">
    <property type="entry name" value="Ig_3"/>
    <property type="match status" value="2"/>
</dbReference>
<dbReference type="GO" id="GO:0043025">
    <property type="term" value="C:neuronal cell body"/>
    <property type="evidence" value="ECO:0007669"/>
    <property type="project" value="TreeGrafter"/>
</dbReference>
<dbReference type="InterPro" id="IPR007110">
    <property type="entry name" value="Ig-like_dom"/>
</dbReference>
<dbReference type="Pfam" id="PF07679">
    <property type="entry name" value="I-set"/>
    <property type="match status" value="1"/>
</dbReference>
<dbReference type="PANTHER" id="PTHR45080">
    <property type="entry name" value="CONTACTIN 5"/>
    <property type="match status" value="1"/>
</dbReference>
<dbReference type="Gene3D" id="2.60.40.10">
    <property type="entry name" value="Immunoglobulins"/>
    <property type="match status" value="3"/>
</dbReference>
<dbReference type="Proteomes" id="UP000504617">
    <property type="component" value="Unplaced"/>
</dbReference>
<keyword evidence="2" id="KW-1185">Reference proteome</keyword>
<dbReference type="InterPro" id="IPR013098">
    <property type="entry name" value="Ig_I-set"/>
</dbReference>
<dbReference type="SMART" id="SM00408">
    <property type="entry name" value="IGc2"/>
    <property type="match status" value="3"/>
</dbReference>
<sequence>MLALTYCMQQIRIIDFVEKVMAALNKFVPPNIAGMSNVQNLSVLQNQQVTLECKSDAVPPPVLTWLKDGEILEVHSLRHLIVKAQVSDAGMYTCVASNRAGIDNKHYSLQVYVPPSIENGGETEVTVLKGNPISLVCLANGIPTPTISWLKDGQTFSVNLRATFENQKGGLHISNSEINDSGRYTCIASNEAGEDNQHFTLKVLEPPHINKSDNPEEISTVINNPLELLCISDGIPIPKLTWMKDGRPLPQTDTIRVLRGGQIFRISSAQVEDTGRYTCLASSPAGDDDKEYLVRVHAYCPPLSILGLKKIQLFTTFTSTASTVSSLTV</sequence>
<proteinExistence type="predicted"/>
<dbReference type="GeneID" id="106549792"/>
<dbReference type="SUPFAM" id="SSF48726">
    <property type="entry name" value="Immunoglobulin"/>
    <property type="match status" value="3"/>
</dbReference>
<dbReference type="InterPro" id="IPR050958">
    <property type="entry name" value="Cell_Adh-Cytoskel_Orgn"/>
</dbReference>
<dbReference type="InterPro" id="IPR036179">
    <property type="entry name" value="Ig-like_dom_sf"/>
</dbReference>
<dbReference type="GO" id="GO:0030424">
    <property type="term" value="C:axon"/>
    <property type="evidence" value="ECO:0007669"/>
    <property type="project" value="TreeGrafter"/>
</dbReference>
<dbReference type="FunFam" id="2.60.40.10:FF:000285">
    <property type="entry name" value="Hemicentin 1"/>
    <property type="match status" value="1"/>
</dbReference>
<dbReference type="RefSeq" id="XP_013923010.1">
    <property type="nucleotide sequence ID" value="XM_014067535.1"/>
</dbReference>
<dbReference type="GO" id="GO:0008046">
    <property type="term" value="F:axon guidance receptor activity"/>
    <property type="evidence" value="ECO:0007669"/>
    <property type="project" value="TreeGrafter"/>
</dbReference>
<dbReference type="KEGG" id="tsr:106549792"/>
<evidence type="ECO:0000313" key="2">
    <source>
        <dbReference type="Proteomes" id="UP000504617"/>
    </source>
</evidence>
<dbReference type="OrthoDB" id="5985519at2759"/>
<reference evidence="3" key="1">
    <citation type="submission" date="2025-08" db="UniProtKB">
        <authorList>
            <consortium name="RefSeq"/>
        </authorList>
    </citation>
    <scope>IDENTIFICATION</scope>
    <source>
        <tissue evidence="3">Skeletal muscle</tissue>
    </source>
</reference>
<dbReference type="AlphaFoldDB" id="A0A6I9YGH5"/>
<dbReference type="InterPro" id="IPR003599">
    <property type="entry name" value="Ig_sub"/>
</dbReference>
<accession>A0A6I9YGH5</accession>
<feature type="domain" description="Ig-like" evidence="1">
    <location>
        <begin position="30"/>
        <end position="110"/>
    </location>
</feature>
<evidence type="ECO:0000259" key="1">
    <source>
        <dbReference type="PROSITE" id="PS50835"/>
    </source>
</evidence>
<dbReference type="GO" id="GO:0007156">
    <property type="term" value="P:homophilic cell adhesion via plasma membrane adhesion molecules"/>
    <property type="evidence" value="ECO:0007669"/>
    <property type="project" value="TreeGrafter"/>
</dbReference>
<gene>
    <name evidence="3" type="primary">LOC106549792</name>
</gene>
<dbReference type="InterPro" id="IPR003598">
    <property type="entry name" value="Ig_sub2"/>
</dbReference>
<protein>
    <submittedName>
        <fullName evidence="3">Hemicentin-1-like</fullName>
    </submittedName>
</protein>
<dbReference type="PROSITE" id="PS50835">
    <property type="entry name" value="IG_LIKE"/>
    <property type="match status" value="3"/>
</dbReference>
<dbReference type="GO" id="GO:0005886">
    <property type="term" value="C:plasma membrane"/>
    <property type="evidence" value="ECO:0007669"/>
    <property type="project" value="TreeGrafter"/>
</dbReference>
<dbReference type="PANTHER" id="PTHR45080:SF28">
    <property type="entry name" value="HEMICENTIN-2"/>
    <property type="match status" value="1"/>
</dbReference>
<feature type="domain" description="Ig-like" evidence="1">
    <location>
        <begin position="115"/>
        <end position="202"/>
    </location>
</feature>
<dbReference type="FunFam" id="2.60.40.10:FF:000130">
    <property type="entry name" value="Hemicentin 1"/>
    <property type="match status" value="2"/>
</dbReference>